<organism evidence="3 4">
    <name type="scientific">Terriglobus albidus</name>
    <dbReference type="NCBI Taxonomy" id="1592106"/>
    <lineage>
        <taxon>Bacteria</taxon>
        <taxon>Pseudomonadati</taxon>
        <taxon>Acidobacteriota</taxon>
        <taxon>Terriglobia</taxon>
        <taxon>Terriglobales</taxon>
        <taxon>Acidobacteriaceae</taxon>
        <taxon>Terriglobus</taxon>
    </lineage>
</organism>
<dbReference type="Gene3D" id="3.40.50.1000">
    <property type="entry name" value="HAD superfamily/HAD-like"/>
    <property type="match status" value="1"/>
</dbReference>
<dbReference type="InterPro" id="IPR051400">
    <property type="entry name" value="HAD-like_hydrolase"/>
</dbReference>
<dbReference type="OrthoDB" id="6101375at2"/>
<dbReference type="Gene3D" id="1.10.150.240">
    <property type="entry name" value="Putative phosphatase, domain 2"/>
    <property type="match status" value="1"/>
</dbReference>
<dbReference type="SUPFAM" id="SSF56784">
    <property type="entry name" value="HAD-like"/>
    <property type="match status" value="1"/>
</dbReference>
<dbReference type="RefSeq" id="WP_147648641.1">
    <property type="nucleotide sequence ID" value="NZ_CP042806.1"/>
</dbReference>
<dbReference type="GO" id="GO:0009231">
    <property type="term" value="P:riboflavin biosynthetic process"/>
    <property type="evidence" value="ECO:0007669"/>
    <property type="project" value="TreeGrafter"/>
</dbReference>
<dbReference type="Pfam" id="PF13419">
    <property type="entry name" value="HAD_2"/>
    <property type="match status" value="1"/>
</dbReference>
<dbReference type="AlphaFoldDB" id="A0A5B9ECG1"/>
<dbReference type="InterPro" id="IPR023214">
    <property type="entry name" value="HAD_sf"/>
</dbReference>
<keyword evidence="1 3" id="KW-0378">Hydrolase</keyword>
<keyword evidence="2" id="KW-0460">Magnesium</keyword>
<dbReference type="InterPro" id="IPR041492">
    <property type="entry name" value="HAD_2"/>
</dbReference>
<dbReference type="PANTHER" id="PTHR46470">
    <property type="entry name" value="N-ACYLNEURAMINATE-9-PHOSPHATASE"/>
    <property type="match status" value="1"/>
</dbReference>
<keyword evidence="4" id="KW-1185">Reference proteome</keyword>
<dbReference type="SFLD" id="SFLDS00003">
    <property type="entry name" value="Haloacid_Dehalogenase"/>
    <property type="match status" value="1"/>
</dbReference>
<evidence type="ECO:0000256" key="2">
    <source>
        <dbReference type="ARBA" id="ARBA00022842"/>
    </source>
</evidence>
<dbReference type="Proteomes" id="UP000321820">
    <property type="component" value="Chromosome"/>
</dbReference>
<evidence type="ECO:0000256" key="1">
    <source>
        <dbReference type="ARBA" id="ARBA00022801"/>
    </source>
</evidence>
<dbReference type="GO" id="GO:0016787">
    <property type="term" value="F:hydrolase activity"/>
    <property type="evidence" value="ECO:0007669"/>
    <property type="project" value="UniProtKB-KW"/>
</dbReference>
<dbReference type="PANTHER" id="PTHR46470:SF4">
    <property type="entry name" value="5-AMINO-6-(5-PHOSPHO-D-RIBITYLAMINO)URACIL PHOSPHATASE YIGB"/>
    <property type="match status" value="1"/>
</dbReference>
<evidence type="ECO:0000313" key="4">
    <source>
        <dbReference type="Proteomes" id="UP000321820"/>
    </source>
</evidence>
<dbReference type="KEGG" id="talb:FTW19_16470"/>
<dbReference type="InterPro" id="IPR036412">
    <property type="entry name" value="HAD-like_sf"/>
</dbReference>
<reference evidence="3 4" key="1">
    <citation type="submission" date="2019-08" db="EMBL/GenBank/DDBJ databases">
        <title>Complete genome sequence of Terriglobus albidus strain ORNL.</title>
        <authorList>
            <person name="Podar M."/>
        </authorList>
    </citation>
    <scope>NUCLEOTIDE SEQUENCE [LARGE SCALE GENOMIC DNA]</scope>
    <source>
        <strain evidence="3 4">ORNL</strain>
    </source>
</reference>
<gene>
    <name evidence="3" type="ORF">FTW19_16470</name>
</gene>
<accession>A0A5B9ECG1</accession>
<dbReference type="InterPro" id="IPR023198">
    <property type="entry name" value="PGP-like_dom2"/>
</dbReference>
<sequence>MPDTFVQRVPLGQTLLIDADDTLWENNIYFERAIVSFISLLNHHAYSPDEIRHHLNACERETIRQRGYGLKSFRQSLVNCFEQLSPEPVSQQTHEQISSFADAIATQEIELLPGVADTLSTLTTRHRIILVTKGDDWEQRDKLERSGLKPYFHEIEVLPEKHSEAYLTLRDRHCCEAASTWMIGNSPKSDVNPALEAGLNAIFIPHDNTWMLEHEELLPPPSSQAFLQLPAFPHLAHYF</sequence>
<evidence type="ECO:0000313" key="3">
    <source>
        <dbReference type="EMBL" id="QEE29449.1"/>
    </source>
</evidence>
<proteinExistence type="predicted"/>
<dbReference type="SFLD" id="SFLDG01129">
    <property type="entry name" value="C1.5:_HAD__Beta-PGM__Phosphata"/>
    <property type="match status" value="1"/>
</dbReference>
<dbReference type="EMBL" id="CP042806">
    <property type="protein sequence ID" value="QEE29449.1"/>
    <property type="molecule type" value="Genomic_DNA"/>
</dbReference>
<protein>
    <submittedName>
        <fullName evidence="3">HAD family hydrolase</fullName>
    </submittedName>
</protein>
<name>A0A5B9ECG1_9BACT</name>